<evidence type="ECO:0000313" key="1">
    <source>
        <dbReference type="EMBL" id="TCC89093.1"/>
    </source>
</evidence>
<dbReference type="EMBL" id="SJSK01000004">
    <property type="protein sequence ID" value="TCC89093.1"/>
    <property type="molecule type" value="Genomic_DNA"/>
</dbReference>
<dbReference type="OrthoDB" id="828283at2"/>
<dbReference type="AlphaFoldDB" id="A0A4R0MQX0"/>
<gene>
    <name evidence="1" type="ORF">EZ428_15435</name>
</gene>
<evidence type="ECO:0000313" key="2">
    <source>
        <dbReference type="Proteomes" id="UP000292884"/>
    </source>
</evidence>
<accession>A0A4R0MQX0</accession>
<dbReference type="RefSeq" id="WP_131554083.1">
    <property type="nucleotide sequence ID" value="NZ_SJSK01000004.1"/>
</dbReference>
<protein>
    <submittedName>
        <fullName evidence="1">6-bladed beta-propeller</fullName>
    </submittedName>
</protein>
<comment type="caution">
    <text evidence="1">The sequence shown here is derived from an EMBL/GenBank/DDBJ whole genome shotgun (WGS) entry which is preliminary data.</text>
</comment>
<dbReference type="Pfam" id="PF17170">
    <property type="entry name" value="DUF5128"/>
    <property type="match status" value="1"/>
</dbReference>
<name>A0A4R0MQX0_9SPHI</name>
<proteinExistence type="predicted"/>
<sequence length="416" mass="47981">MKPLKLFLYVLLYAQSLTLLTFAQTGKIDSIGMVTLRIDPQSARGAAISQIFDEVKFIPLETTKESLFGNIAQLKIAGNKFVIYDYDTRSILLFSDEGKYISKIDATKLQTDKEDKEKAQSYGFRTVNEEGKDYIVIFTSNNVQYFTMDGKFIKKVKNYSYSDEITMSKGNVVAKLGMYIKKGKDSTFYKLNVINKVKKDTIGYFKFDTKLYETDDWYGDGGISQYAPNEAFWSTFYDYNLYKITPDKVSLAYKFVLPAINTLPKDFLTNPIYVKKRFDYFEKNKKVIHGLGKSYLLGDNLYLRFSNVFWDKDQKKNLIYNIKTSELISFQDLEPDSLSSFLPITDSGFGYDFENRGFLAFEDGKFYTSYSSLAMFAFKERSAGKTTKYPPLLENYFKTGDRKSNPVLVVFKPKTK</sequence>
<organism evidence="1 2">
    <name type="scientific">Pedobacter frigiditerrae</name>
    <dbReference type="NCBI Taxonomy" id="2530452"/>
    <lineage>
        <taxon>Bacteria</taxon>
        <taxon>Pseudomonadati</taxon>
        <taxon>Bacteroidota</taxon>
        <taxon>Sphingobacteriia</taxon>
        <taxon>Sphingobacteriales</taxon>
        <taxon>Sphingobacteriaceae</taxon>
        <taxon>Pedobacter</taxon>
    </lineage>
</organism>
<keyword evidence="2" id="KW-1185">Reference proteome</keyword>
<dbReference type="InterPro" id="IPR011042">
    <property type="entry name" value="6-blade_b-propeller_TolB-like"/>
</dbReference>
<dbReference type="Gene3D" id="2.120.10.30">
    <property type="entry name" value="TolB, C-terminal domain"/>
    <property type="match status" value="1"/>
</dbReference>
<dbReference type="Proteomes" id="UP000292884">
    <property type="component" value="Unassembled WGS sequence"/>
</dbReference>
<reference evidence="1 2" key="1">
    <citation type="submission" date="2019-02" db="EMBL/GenBank/DDBJ databases">
        <title>Pedobacter sp. RP-1-13 sp. nov., isolated from Arctic soil.</title>
        <authorList>
            <person name="Dahal R.H."/>
        </authorList>
    </citation>
    <scope>NUCLEOTIDE SEQUENCE [LARGE SCALE GENOMIC DNA]</scope>
    <source>
        <strain evidence="1 2">RP-1-13</strain>
    </source>
</reference>